<gene>
    <name evidence="2" type="primary">LOC113464451</name>
</gene>
<organism evidence="1 2">
    <name type="scientific">Ceratina calcarata</name>
    <dbReference type="NCBI Taxonomy" id="156304"/>
    <lineage>
        <taxon>Eukaryota</taxon>
        <taxon>Metazoa</taxon>
        <taxon>Ecdysozoa</taxon>
        <taxon>Arthropoda</taxon>
        <taxon>Hexapoda</taxon>
        <taxon>Insecta</taxon>
        <taxon>Pterygota</taxon>
        <taxon>Neoptera</taxon>
        <taxon>Endopterygota</taxon>
        <taxon>Hymenoptera</taxon>
        <taxon>Apocrita</taxon>
        <taxon>Aculeata</taxon>
        <taxon>Apoidea</taxon>
        <taxon>Anthophila</taxon>
        <taxon>Apidae</taxon>
        <taxon>Ceratina</taxon>
        <taxon>Zadontomerus</taxon>
    </lineage>
</organism>
<evidence type="ECO:0000313" key="2">
    <source>
        <dbReference type="RefSeq" id="XP_026670104.1"/>
    </source>
</evidence>
<protein>
    <submittedName>
        <fullName evidence="2">Uncharacterized protein LOC113464451</fullName>
    </submittedName>
</protein>
<dbReference type="GeneID" id="113464451"/>
<proteinExistence type="predicted"/>
<sequence>MTDVSGKYKMEERGYETEEGTFCENLNSHYRRSFNQDPLKNSFGQMRQSRYGANNINSNQFEQTYKSLLIKNVSRPHSLSSNCEATFDTSLIQLEKFLGSKTVTSAQIKHD</sequence>
<evidence type="ECO:0000313" key="1">
    <source>
        <dbReference type="Proteomes" id="UP000694925"/>
    </source>
</evidence>
<feature type="non-terminal residue" evidence="2">
    <location>
        <position position="111"/>
    </location>
</feature>
<reference evidence="2" key="1">
    <citation type="submission" date="2025-08" db="UniProtKB">
        <authorList>
            <consortium name="RefSeq"/>
        </authorList>
    </citation>
    <scope>IDENTIFICATION</scope>
    <source>
        <tissue evidence="2">Whole body</tissue>
    </source>
</reference>
<name>A0AAJ7WBI4_9HYME</name>
<dbReference type="AlphaFoldDB" id="A0AAJ7WBI4"/>
<dbReference type="Proteomes" id="UP000694925">
    <property type="component" value="Unplaced"/>
</dbReference>
<accession>A0AAJ7WBI4</accession>
<dbReference type="RefSeq" id="XP_026670104.1">
    <property type="nucleotide sequence ID" value="XM_026814303.1"/>
</dbReference>
<keyword evidence="1" id="KW-1185">Reference proteome</keyword>
<dbReference type="KEGG" id="ccal:113464451"/>
<feature type="non-terminal residue" evidence="2">
    <location>
        <position position="1"/>
    </location>
</feature>